<gene>
    <name evidence="2" type="ORF">C1SCF055_LOCUS45196</name>
</gene>
<dbReference type="Pfam" id="PF18723">
    <property type="entry name" value="HMUDK_hel"/>
    <property type="match status" value="1"/>
</dbReference>
<evidence type="ECO:0000313" key="3">
    <source>
        <dbReference type="EMBL" id="CAL4808124.1"/>
    </source>
</evidence>
<dbReference type="EMBL" id="CAMXCT020006833">
    <property type="protein sequence ID" value="CAL1174187.1"/>
    <property type="molecule type" value="Genomic_DNA"/>
</dbReference>
<proteinExistence type="predicted"/>
<reference evidence="2" key="1">
    <citation type="submission" date="2022-10" db="EMBL/GenBank/DDBJ databases">
        <authorList>
            <person name="Chen Y."/>
            <person name="Dougan E. K."/>
            <person name="Chan C."/>
            <person name="Rhodes N."/>
            <person name="Thang M."/>
        </authorList>
    </citation>
    <scope>NUCLEOTIDE SEQUENCE</scope>
</reference>
<dbReference type="InterPro" id="IPR040684">
    <property type="entry name" value="HMUDK_hel"/>
</dbReference>
<dbReference type="Proteomes" id="UP001152797">
    <property type="component" value="Unassembled WGS sequence"/>
</dbReference>
<dbReference type="EMBL" id="CAMXCT030006833">
    <property type="protein sequence ID" value="CAL4808124.1"/>
    <property type="molecule type" value="Genomic_DNA"/>
</dbReference>
<accession>A0A9P1M5D6</accession>
<reference evidence="3 4" key="2">
    <citation type="submission" date="2024-05" db="EMBL/GenBank/DDBJ databases">
        <authorList>
            <person name="Chen Y."/>
            <person name="Shah S."/>
            <person name="Dougan E. K."/>
            <person name="Thang M."/>
            <person name="Chan C."/>
        </authorList>
    </citation>
    <scope>NUCLEOTIDE SEQUENCE [LARGE SCALE GENOMIC DNA]</scope>
</reference>
<dbReference type="AlphaFoldDB" id="A0A9P1M5D6"/>
<keyword evidence="4" id="KW-1185">Reference proteome</keyword>
<comment type="caution">
    <text evidence="2">The sequence shown here is derived from an EMBL/GenBank/DDBJ whole genome shotgun (WGS) entry which is preliminary data.</text>
</comment>
<dbReference type="OrthoDB" id="433132at2759"/>
<evidence type="ECO:0000313" key="4">
    <source>
        <dbReference type="Proteomes" id="UP001152797"/>
    </source>
</evidence>
<protein>
    <recommendedName>
        <fullName evidence="1">5-hmdU DNA kinase helical domain-containing protein</fullName>
    </recommendedName>
</protein>
<feature type="domain" description="5-hmdU DNA kinase helical" evidence="1">
    <location>
        <begin position="42"/>
        <end position="368"/>
    </location>
</feature>
<name>A0A9P1M5D6_9DINO</name>
<dbReference type="EMBL" id="CAMXCT010006833">
    <property type="protein sequence ID" value="CAI4020812.1"/>
    <property type="molecule type" value="Genomic_DNA"/>
</dbReference>
<evidence type="ECO:0000313" key="2">
    <source>
        <dbReference type="EMBL" id="CAI4020812.1"/>
    </source>
</evidence>
<sequence length="651" mass="73799">MGARFHAWDGRKRGRSSAVDSTLKRARLELERPIPKPLEKGIQQLYDFMNCREAIRRRREKGVQGAALYQGLPLEFATYFRRFCCPNVHRYHDRTTIGLHRFCAAERRWKLCQTDEERMRLKRLLVLNFAVWRFIGGTVLFASEVGFLNGWGEDQKRRIREVVERGFRERRIQELFTDAYKGPGAIRQELTHPKADEDSLLRVLHNEGPKAVQNFQPDITFYTLVGKFQLIDKVWQDCYKILTAALPKAGQTELQAVCEILAELPFFGASEDGIRVPGFFAKELVQDLMDTPVFKGGRQCVKDRHSYCPAGPGALEGLRLICGCRVHKREAVHVMRELLASKHLWKFGTDLDLHDIQFMLCELQKFLHQGQSLRDYAGPQCVIGLPLDPEFIRHRLEDAVLLGLVASADETAIAAQLSEWMGFRLPLPKDDRIRSGDHVILRKVKEPVCLLELQENGELGPAKDNPTPFRVELPRLSQPLRSCDMAFLRAPNGAHLGPVSQFSAVQRGAGHPELFSAHPGSDRFAYARQLTVRKVGGGGTSEGDPLRLGDSVLLYSGIQTKDDGNGKKALQVRMEPEIIITEMETELKDIVHDVISWDFDTDEMGKLRVKDPLRVRSRCIGSSSRMSPELRAWRSSKSKLTGHWATDCGSL</sequence>
<organism evidence="2">
    <name type="scientific">Cladocopium goreaui</name>
    <dbReference type="NCBI Taxonomy" id="2562237"/>
    <lineage>
        <taxon>Eukaryota</taxon>
        <taxon>Sar</taxon>
        <taxon>Alveolata</taxon>
        <taxon>Dinophyceae</taxon>
        <taxon>Suessiales</taxon>
        <taxon>Symbiodiniaceae</taxon>
        <taxon>Cladocopium</taxon>
    </lineage>
</organism>
<evidence type="ECO:0000259" key="1">
    <source>
        <dbReference type="Pfam" id="PF18723"/>
    </source>
</evidence>